<evidence type="ECO:0000256" key="1">
    <source>
        <dbReference type="SAM" id="MobiDB-lite"/>
    </source>
</evidence>
<gene>
    <name evidence="2" type="ORF">D0Y65_028892</name>
</gene>
<feature type="region of interest" description="Disordered" evidence="1">
    <location>
        <begin position="194"/>
        <end position="213"/>
    </location>
</feature>
<feature type="region of interest" description="Disordered" evidence="1">
    <location>
        <begin position="262"/>
        <end position="337"/>
    </location>
</feature>
<reference evidence="2 3" key="1">
    <citation type="submission" date="2018-09" db="EMBL/GenBank/DDBJ databases">
        <title>A high-quality reference genome of wild soybean provides a powerful tool to mine soybean genomes.</title>
        <authorList>
            <person name="Xie M."/>
            <person name="Chung C.Y.L."/>
            <person name="Li M.-W."/>
            <person name="Wong F.-L."/>
            <person name="Chan T.-F."/>
            <person name="Lam H.-M."/>
        </authorList>
    </citation>
    <scope>NUCLEOTIDE SEQUENCE [LARGE SCALE GENOMIC DNA]</scope>
    <source>
        <strain evidence="3">cv. W05</strain>
        <tissue evidence="2">Hypocotyl of etiolated seedlings</tissue>
    </source>
</reference>
<dbReference type="PANTHER" id="PTHR36051">
    <property type="entry name" value="DYNAMIN"/>
    <property type="match status" value="1"/>
</dbReference>
<dbReference type="PANTHER" id="PTHR36051:SF2">
    <property type="entry name" value="DYNAMIN"/>
    <property type="match status" value="1"/>
</dbReference>
<dbReference type="Proteomes" id="UP000289340">
    <property type="component" value="Chromosome 11"/>
</dbReference>
<feature type="compositionally biased region" description="Polar residues" evidence="1">
    <location>
        <begin position="267"/>
        <end position="283"/>
    </location>
</feature>
<keyword evidence="3" id="KW-1185">Reference proteome</keyword>
<evidence type="ECO:0000313" key="3">
    <source>
        <dbReference type="Proteomes" id="UP000289340"/>
    </source>
</evidence>
<protein>
    <submittedName>
        <fullName evidence="2">Uncharacterized protein</fullName>
    </submittedName>
</protein>
<feature type="compositionally biased region" description="Polar residues" evidence="1">
    <location>
        <begin position="302"/>
        <end position="316"/>
    </location>
</feature>
<comment type="caution">
    <text evidence="2">The sequence shown here is derived from an EMBL/GenBank/DDBJ whole genome shotgun (WGS) entry which is preliminary data.</text>
</comment>
<dbReference type="Gramene" id="XM_028333719.1">
    <property type="protein sequence ID" value="XP_028189520.1"/>
    <property type="gene ID" value="LOC114375853"/>
</dbReference>
<evidence type="ECO:0000313" key="2">
    <source>
        <dbReference type="EMBL" id="RZB78184.1"/>
    </source>
</evidence>
<dbReference type="SMR" id="A0A445HXB1"/>
<dbReference type="AlphaFoldDB" id="A0A445HXB1"/>
<dbReference type="EMBL" id="QZWG01000011">
    <property type="protein sequence ID" value="RZB78184.1"/>
    <property type="molecule type" value="Genomic_DNA"/>
</dbReference>
<organism evidence="2 3">
    <name type="scientific">Glycine soja</name>
    <name type="common">Wild soybean</name>
    <dbReference type="NCBI Taxonomy" id="3848"/>
    <lineage>
        <taxon>Eukaryota</taxon>
        <taxon>Viridiplantae</taxon>
        <taxon>Streptophyta</taxon>
        <taxon>Embryophyta</taxon>
        <taxon>Tracheophyta</taxon>
        <taxon>Spermatophyta</taxon>
        <taxon>Magnoliopsida</taxon>
        <taxon>eudicotyledons</taxon>
        <taxon>Gunneridae</taxon>
        <taxon>Pentapetalae</taxon>
        <taxon>rosids</taxon>
        <taxon>fabids</taxon>
        <taxon>Fabales</taxon>
        <taxon>Fabaceae</taxon>
        <taxon>Papilionoideae</taxon>
        <taxon>50 kb inversion clade</taxon>
        <taxon>NPAAA clade</taxon>
        <taxon>indigoferoid/millettioid clade</taxon>
        <taxon>Phaseoleae</taxon>
        <taxon>Glycine</taxon>
        <taxon>Glycine subgen. Soja</taxon>
    </lineage>
</organism>
<proteinExistence type="predicted"/>
<name>A0A445HXB1_GLYSO</name>
<accession>A0A445HXB1</accession>
<feature type="compositionally biased region" description="Polar residues" evidence="1">
    <location>
        <begin position="196"/>
        <end position="209"/>
    </location>
</feature>
<sequence length="337" mass="36040">MDWRRFFKPKTPVQTPQKTSGIPMLDQVMSATKGATDAFSGVGNLFKKMGSTTIPGMVGYGVGFSHGYGLGRSSKQLQSRLVEPMTKMIGLIPGLPFGWGALPMPEPSKSAQSKVPTNQISAESKMQLATKSADQISQGMQQATKSVDQISQGSMTQLATKSASQISQGLVGPQPTTKIDLAFDYKALKEAAVDSASDTQTENFPQNPSLKGDGGRLDEVAGLVQPENKLLQTVMKQRQIIDELVEENEKLCRILQGKDLKMPSSKLEASSSDSNIQTFPSSEVQDKITAGVSRPPGDADGTLSTSKAENQGISPTSKEENDGTLPISKGENVDKKE</sequence>